<comment type="caution">
    <text evidence="1">The sequence shown here is derived from an EMBL/GenBank/DDBJ whole genome shotgun (WGS) entry which is preliminary data.</text>
</comment>
<dbReference type="AlphaFoldDB" id="A0AAN9S462"/>
<gene>
    <name evidence="1" type="ORF">VNO78_28173</name>
</gene>
<reference evidence="1 2" key="1">
    <citation type="submission" date="2024-01" db="EMBL/GenBank/DDBJ databases">
        <title>The genomes of 5 underutilized Papilionoideae crops provide insights into root nodulation and disease resistanc.</title>
        <authorList>
            <person name="Jiang F."/>
        </authorList>
    </citation>
    <scope>NUCLEOTIDE SEQUENCE [LARGE SCALE GENOMIC DNA]</scope>
    <source>
        <strain evidence="1">DUOXIRENSHENG_FW03</strain>
        <tissue evidence="1">Leaves</tissue>
    </source>
</reference>
<protein>
    <submittedName>
        <fullName evidence="1">Uncharacterized protein</fullName>
    </submittedName>
</protein>
<organism evidence="1 2">
    <name type="scientific">Psophocarpus tetragonolobus</name>
    <name type="common">Winged bean</name>
    <name type="synonym">Dolichos tetragonolobus</name>
    <dbReference type="NCBI Taxonomy" id="3891"/>
    <lineage>
        <taxon>Eukaryota</taxon>
        <taxon>Viridiplantae</taxon>
        <taxon>Streptophyta</taxon>
        <taxon>Embryophyta</taxon>
        <taxon>Tracheophyta</taxon>
        <taxon>Spermatophyta</taxon>
        <taxon>Magnoliopsida</taxon>
        <taxon>eudicotyledons</taxon>
        <taxon>Gunneridae</taxon>
        <taxon>Pentapetalae</taxon>
        <taxon>rosids</taxon>
        <taxon>fabids</taxon>
        <taxon>Fabales</taxon>
        <taxon>Fabaceae</taxon>
        <taxon>Papilionoideae</taxon>
        <taxon>50 kb inversion clade</taxon>
        <taxon>NPAAA clade</taxon>
        <taxon>indigoferoid/millettioid clade</taxon>
        <taxon>Phaseoleae</taxon>
        <taxon>Psophocarpus</taxon>
    </lineage>
</organism>
<evidence type="ECO:0000313" key="1">
    <source>
        <dbReference type="EMBL" id="KAK7387399.1"/>
    </source>
</evidence>
<proteinExistence type="predicted"/>
<sequence length="104" mass="11647">MQEKVGRLRLLKNKVKEDKDAGCCCCCCYADIVIGNMRLVGASIWPWLPVVVYKVAPPLSIAVTVIDDEKDIILTLRLWLTEAFAAMTKLLQIAEKTRELGILI</sequence>
<accession>A0AAN9S462</accession>
<name>A0AAN9S462_PSOTE</name>
<dbReference type="EMBL" id="JAYMYS010000007">
    <property type="protein sequence ID" value="KAK7387399.1"/>
    <property type="molecule type" value="Genomic_DNA"/>
</dbReference>
<keyword evidence="2" id="KW-1185">Reference proteome</keyword>
<dbReference type="Proteomes" id="UP001386955">
    <property type="component" value="Unassembled WGS sequence"/>
</dbReference>
<evidence type="ECO:0000313" key="2">
    <source>
        <dbReference type="Proteomes" id="UP001386955"/>
    </source>
</evidence>